<dbReference type="Pfam" id="PF04909">
    <property type="entry name" value="Amidohydro_2"/>
    <property type="match status" value="2"/>
</dbReference>
<dbReference type="CDD" id="cd01292">
    <property type="entry name" value="metallo-dependent_hydrolases"/>
    <property type="match status" value="1"/>
</dbReference>
<name>A0AAP3E5Y2_9EURY</name>
<dbReference type="PANTHER" id="PTHR21240">
    <property type="entry name" value="2-AMINO-3-CARBOXYLMUCONATE-6-SEMIALDEHYDE DECARBOXYLASE"/>
    <property type="match status" value="1"/>
</dbReference>
<dbReference type="Gene3D" id="3.20.20.140">
    <property type="entry name" value="Metal-dependent hydrolases"/>
    <property type="match status" value="2"/>
</dbReference>
<dbReference type="InterPro" id="IPR006680">
    <property type="entry name" value="Amidohydro-rel"/>
</dbReference>
<gene>
    <name evidence="3" type="ORF">OB919_04320</name>
</gene>
<keyword evidence="1" id="KW-0456">Lyase</keyword>
<dbReference type="RefSeq" id="WP_342806753.1">
    <property type="nucleotide sequence ID" value="NZ_JAOPJZ010000002.1"/>
</dbReference>
<sequence length="564" mass="63853">MIDSHFHLWTEDTTSPDRRADRADQVRGEMAKQGVDRICLIGEVGETIEACYEANRTVAKFQAEHPDIFYGWARVDPRLGEEAVQEFKRAVQEDGLIGLKHHFIRTPVNIADPEFFPLVEAAIEMDVPIIAHVMERHSDDKHRWDETEAYSEDVAALAEEYPELTLISGHIGAGGFWEKRIKTIESYDNVYLDTSGSNTETDVLEMAAERLGVDRLVYGTDTWLLPGVGKLEGAELTPEEKAEIAYNMERLIPASTPNKLSEAELGDRIERSIEHFRERAKPREETIVDANAYVGNWAFRDVDATPDDLVSMMNSKGVDKAVVSSLESAMYRNVHAGNRRLHEALEESCHRDRLIPFATINPTYPAWESDLEECVEEFGMQGVRLLPLYHDYDIDNPAVTALMDKCVELDVPVMFIATLEDQRGRHPCVNLRDFEGNAKHWGEDHGDAIVSQLKKSPEADVIIANGWAIAERVKRETTESYPNGVRMNNQVRSGETVFVLDDLFMHFAYQGENIVETIGVDRLVTGPKMPLLVFDAHYKYTEHLPVEDEERERIASGNILSLLE</sequence>
<comment type="caution">
    <text evidence="3">The sequence shown here is derived from an EMBL/GenBank/DDBJ whole genome shotgun (WGS) entry which is preliminary data.</text>
</comment>
<dbReference type="SUPFAM" id="SSF51556">
    <property type="entry name" value="Metallo-dependent hydrolases"/>
    <property type="match status" value="2"/>
</dbReference>
<keyword evidence="4" id="KW-1185">Reference proteome</keyword>
<dbReference type="InterPro" id="IPR032465">
    <property type="entry name" value="ACMSD"/>
</dbReference>
<dbReference type="Proteomes" id="UP001321047">
    <property type="component" value="Unassembled WGS sequence"/>
</dbReference>
<evidence type="ECO:0000313" key="4">
    <source>
        <dbReference type="Proteomes" id="UP001321047"/>
    </source>
</evidence>
<dbReference type="AlphaFoldDB" id="A0AAP3E5Y2"/>
<dbReference type="GO" id="GO:0016831">
    <property type="term" value="F:carboxy-lyase activity"/>
    <property type="evidence" value="ECO:0007669"/>
    <property type="project" value="InterPro"/>
</dbReference>
<dbReference type="EMBL" id="JAOPJZ010000002">
    <property type="protein sequence ID" value="MCU4751212.1"/>
    <property type="molecule type" value="Genomic_DNA"/>
</dbReference>
<dbReference type="InterPro" id="IPR032466">
    <property type="entry name" value="Metal_Hydrolase"/>
</dbReference>
<evidence type="ECO:0000259" key="2">
    <source>
        <dbReference type="Pfam" id="PF04909"/>
    </source>
</evidence>
<evidence type="ECO:0000256" key="1">
    <source>
        <dbReference type="ARBA" id="ARBA00023239"/>
    </source>
</evidence>
<accession>A0AAP3E5Y2</accession>
<feature type="domain" description="Amidohydrolase-related" evidence="2">
    <location>
        <begin position="281"/>
        <end position="559"/>
    </location>
</feature>
<dbReference type="GO" id="GO:0016787">
    <property type="term" value="F:hydrolase activity"/>
    <property type="evidence" value="ECO:0007669"/>
    <property type="project" value="InterPro"/>
</dbReference>
<evidence type="ECO:0000313" key="3">
    <source>
        <dbReference type="EMBL" id="MCU4751212.1"/>
    </source>
</evidence>
<reference evidence="3 4" key="1">
    <citation type="submission" date="2022-09" db="EMBL/GenBank/DDBJ databases">
        <title>Enrichment on poylsaccharides allowed isolation of novel metabolic and taxonomic groups of Haloarchaea.</title>
        <authorList>
            <person name="Sorokin D.Y."/>
            <person name="Elcheninov A.G."/>
            <person name="Khizhniak T.V."/>
            <person name="Kolganova T.V."/>
            <person name="Kublanov I.V."/>
        </authorList>
    </citation>
    <scope>NUCLEOTIDE SEQUENCE [LARGE SCALE GENOMIC DNA]</scope>
    <source>
        <strain evidence="3 4">AArc-curdl1</strain>
    </source>
</reference>
<organism evidence="3 4">
    <name type="scientific">Natronosalvus hydrolyticus</name>
    <dbReference type="NCBI Taxonomy" id="2979988"/>
    <lineage>
        <taxon>Archaea</taxon>
        <taxon>Methanobacteriati</taxon>
        <taxon>Methanobacteriota</taxon>
        <taxon>Stenosarchaea group</taxon>
        <taxon>Halobacteria</taxon>
        <taxon>Halobacteriales</taxon>
        <taxon>Natrialbaceae</taxon>
        <taxon>Natronosalvus</taxon>
    </lineage>
</organism>
<proteinExistence type="predicted"/>
<feature type="domain" description="Amidohydrolase-related" evidence="2">
    <location>
        <begin position="2"/>
        <end position="226"/>
    </location>
</feature>
<protein>
    <submittedName>
        <fullName evidence="3">Amidohydrolase family protein</fullName>
    </submittedName>
</protein>